<evidence type="ECO:0000256" key="5">
    <source>
        <dbReference type="ARBA" id="ARBA00022840"/>
    </source>
</evidence>
<reference evidence="11 12" key="1">
    <citation type="submission" date="2023-03" db="EMBL/GenBank/DDBJ databases">
        <title>Bacillus Genome Sequencing.</title>
        <authorList>
            <person name="Dunlap C."/>
        </authorList>
    </citation>
    <scope>NUCLEOTIDE SEQUENCE [LARGE SCALE GENOMIC DNA]</scope>
    <source>
        <strain evidence="11 12">B-14544</strain>
    </source>
</reference>
<name>A0ABU6N827_9BACI</name>
<evidence type="ECO:0000259" key="10">
    <source>
        <dbReference type="Pfam" id="PF13614"/>
    </source>
</evidence>
<dbReference type="RefSeq" id="WP_327967090.1">
    <property type="nucleotide sequence ID" value="NZ_JARMQG010000082.1"/>
</dbReference>
<evidence type="ECO:0000256" key="7">
    <source>
        <dbReference type="ARBA" id="ARBA00023306"/>
    </source>
</evidence>
<dbReference type="Pfam" id="PF13614">
    <property type="entry name" value="AAA_31"/>
    <property type="match status" value="1"/>
</dbReference>
<dbReference type="SUPFAM" id="SSF52540">
    <property type="entry name" value="P-loop containing nucleoside triphosphate hydrolases"/>
    <property type="match status" value="1"/>
</dbReference>
<keyword evidence="5" id="KW-0067">ATP-binding</keyword>
<dbReference type="PANTHER" id="PTHR43384:SF6">
    <property type="entry name" value="SEPTUM SITE-DETERMINING PROTEIN MIND HOMOLOG, CHLOROPLASTIC"/>
    <property type="match status" value="1"/>
</dbReference>
<keyword evidence="12" id="KW-1185">Reference proteome</keyword>
<organism evidence="11 12">
    <name type="scientific">Bacillus xiapuensis</name>
    <dbReference type="NCBI Taxonomy" id="2014075"/>
    <lineage>
        <taxon>Bacteria</taxon>
        <taxon>Bacillati</taxon>
        <taxon>Bacillota</taxon>
        <taxon>Bacilli</taxon>
        <taxon>Bacillales</taxon>
        <taxon>Bacillaceae</taxon>
        <taxon>Bacillus</taxon>
    </lineage>
</organism>
<protein>
    <recommendedName>
        <fullName evidence="2">Septum site-determining protein MinD</fullName>
    </recommendedName>
    <alternativeName>
        <fullName evidence="9">Cell division inhibitor MinD</fullName>
    </alternativeName>
</protein>
<evidence type="ECO:0000256" key="2">
    <source>
        <dbReference type="ARBA" id="ARBA00016887"/>
    </source>
</evidence>
<dbReference type="Gene3D" id="3.40.50.300">
    <property type="entry name" value="P-loop containing nucleotide triphosphate hydrolases"/>
    <property type="match status" value="1"/>
</dbReference>
<sequence>MGEAIVITSGKGGVGKTTTSANIGTALALQGKKVCLVDTDIGLRNLDVVMGLENRIIYDLVDVIEKRCKIHQALVKDKRFDGLLYLLPAAQTVDKSAVRPEQMKELITELKQDYDYIIIDCPAGIEVGFQNAVAGADAAIVITTPEVSAVRDADRIIGLIEKESHMVPPKLVINRIRNHMMKNGDMLDVDEVTQHLSIELFGIVADDDEVIKASNHGEPIALNPNSKASLAYRNIARRILGESIPLQSLEEPNKGMFSKLKKFFGVK</sequence>
<comment type="similarity">
    <text evidence="1">Belongs to the ParA family. MinD subfamily.</text>
</comment>
<accession>A0ABU6N827</accession>
<evidence type="ECO:0000256" key="8">
    <source>
        <dbReference type="ARBA" id="ARBA00025436"/>
    </source>
</evidence>
<keyword evidence="7" id="KW-0131">Cell cycle</keyword>
<evidence type="ECO:0000256" key="9">
    <source>
        <dbReference type="ARBA" id="ARBA00032845"/>
    </source>
</evidence>
<dbReference type="InterPro" id="IPR027417">
    <property type="entry name" value="P-loop_NTPase"/>
</dbReference>
<gene>
    <name evidence="11" type="primary">minD</name>
    <name evidence="11" type="ORF">P4447_06975</name>
</gene>
<dbReference type="Proteomes" id="UP001330749">
    <property type="component" value="Unassembled WGS sequence"/>
</dbReference>
<dbReference type="InterPro" id="IPR050625">
    <property type="entry name" value="ParA/MinD_ATPase"/>
</dbReference>
<dbReference type="NCBIfam" id="TIGR01968">
    <property type="entry name" value="minD_bact"/>
    <property type="match status" value="1"/>
</dbReference>
<evidence type="ECO:0000256" key="1">
    <source>
        <dbReference type="ARBA" id="ARBA00010257"/>
    </source>
</evidence>
<evidence type="ECO:0000313" key="11">
    <source>
        <dbReference type="EMBL" id="MED3562193.1"/>
    </source>
</evidence>
<comment type="caution">
    <text evidence="11">The sequence shown here is derived from an EMBL/GenBank/DDBJ whole genome shotgun (WGS) entry which is preliminary data.</text>
</comment>
<dbReference type="CDD" id="cd02036">
    <property type="entry name" value="MinD"/>
    <property type="match status" value="1"/>
</dbReference>
<evidence type="ECO:0000256" key="3">
    <source>
        <dbReference type="ARBA" id="ARBA00022618"/>
    </source>
</evidence>
<feature type="domain" description="AAA" evidence="10">
    <location>
        <begin position="3"/>
        <end position="165"/>
    </location>
</feature>
<comment type="function">
    <text evidence="8">ATPase required for the correct placement of the division site. Cell division inhibitors MinC and MinD act in concert to form an inhibitor capable of blocking formation of the polar Z ring septums. Rapidly oscillates between the poles of the cell to destabilize FtsZ filaments that have formed before they mature into polar Z rings.</text>
</comment>
<evidence type="ECO:0000313" key="12">
    <source>
        <dbReference type="Proteomes" id="UP001330749"/>
    </source>
</evidence>
<evidence type="ECO:0000256" key="4">
    <source>
        <dbReference type="ARBA" id="ARBA00022741"/>
    </source>
</evidence>
<dbReference type="InterPro" id="IPR025669">
    <property type="entry name" value="AAA_dom"/>
</dbReference>
<dbReference type="PANTHER" id="PTHR43384">
    <property type="entry name" value="SEPTUM SITE-DETERMINING PROTEIN MIND HOMOLOG, CHLOROPLASTIC-RELATED"/>
    <property type="match status" value="1"/>
</dbReference>
<proteinExistence type="inferred from homology"/>
<keyword evidence="3" id="KW-0132">Cell division</keyword>
<evidence type="ECO:0000256" key="6">
    <source>
        <dbReference type="ARBA" id="ARBA00023210"/>
    </source>
</evidence>
<dbReference type="InterPro" id="IPR010223">
    <property type="entry name" value="MinD"/>
</dbReference>
<dbReference type="PIRSF" id="PIRSF003092">
    <property type="entry name" value="MinD"/>
    <property type="match status" value="1"/>
</dbReference>
<keyword evidence="6" id="KW-0717">Septation</keyword>
<dbReference type="InterPro" id="IPR025501">
    <property type="entry name" value="MinD_FleN"/>
</dbReference>
<keyword evidence="4" id="KW-0547">Nucleotide-binding</keyword>
<dbReference type="EMBL" id="JARMQG010000082">
    <property type="protein sequence ID" value="MED3562193.1"/>
    <property type="molecule type" value="Genomic_DNA"/>
</dbReference>